<dbReference type="GO" id="GO:0008616">
    <property type="term" value="P:tRNA queuosine(34) biosynthetic process"/>
    <property type="evidence" value="ECO:0007669"/>
    <property type="project" value="UniProtKB-UniRule"/>
</dbReference>
<dbReference type="GO" id="GO:0005524">
    <property type="term" value="F:ATP binding"/>
    <property type="evidence" value="ECO:0007669"/>
    <property type="project" value="UniProtKB-UniRule"/>
</dbReference>
<name>A0A1I4J2V8_9ACTN</name>
<keyword evidence="4 10" id="KW-0547">Nucleotide-binding</keyword>
<evidence type="ECO:0000256" key="4">
    <source>
        <dbReference type="ARBA" id="ARBA00022741"/>
    </source>
</evidence>
<dbReference type="PIRSF" id="PIRSF006293">
    <property type="entry name" value="ExsB"/>
    <property type="match status" value="1"/>
</dbReference>
<sequence>MDRPAIVLLSGGLDSTTVLAIAKDQGFTPCALSFRYGQRHSVELEAARRVAQAQGVARHVIADIDLRVFGGSALTADIEVPKHESLQDTPQSGVPITYVPARNTIFLSFALAFAETVGASDIFTGVTAVDYSGYPDCRPEYMEAFAAMANLATRAGVEGTSKITLHSPLITLSKAGIVREGLRLGVDYSLTSSCYDPDDQGRACGKCETCLLRLKGFAEAGVTDPVQYQSA</sequence>
<evidence type="ECO:0000256" key="6">
    <source>
        <dbReference type="ARBA" id="ARBA00022840"/>
    </source>
</evidence>
<dbReference type="Proteomes" id="UP000198928">
    <property type="component" value="Unassembled WGS sequence"/>
</dbReference>
<comment type="pathway">
    <text evidence="1 10">Purine metabolism; 7-cyano-7-deazaguanine biosynthesis.</text>
</comment>
<evidence type="ECO:0000256" key="7">
    <source>
        <dbReference type="ARBA" id="ARBA00037993"/>
    </source>
</evidence>
<dbReference type="EMBL" id="FOSG01000022">
    <property type="protein sequence ID" value="SFL60533.1"/>
    <property type="molecule type" value="Genomic_DNA"/>
</dbReference>
<dbReference type="OrthoDB" id="9789567at2"/>
<keyword evidence="2 10" id="KW-0436">Ligase</keyword>
<keyword evidence="5 10" id="KW-0862">Zinc</keyword>
<evidence type="ECO:0000313" key="12">
    <source>
        <dbReference type="Proteomes" id="UP000198928"/>
    </source>
</evidence>
<organism evidence="11 12">
    <name type="scientific">Streptomyces pini</name>
    <dbReference type="NCBI Taxonomy" id="1520580"/>
    <lineage>
        <taxon>Bacteria</taxon>
        <taxon>Bacillati</taxon>
        <taxon>Actinomycetota</taxon>
        <taxon>Actinomycetes</taxon>
        <taxon>Kitasatosporales</taxon>
        <taxon>Streptomycetaceae</taxon>
        <taxon>Streptomyces</taxon>
    </lineage>
</organism>
<feature type="binding site" evidence="10">
    <location>
        <position position="194"/>
    </location>
    <ligand>
        <name>Zn(2+)</name>
        <dbReference type="ChEBI" id="CHEBI:29105"/>
    </ligand>
</feature>
<evidence type="ECO:0000256" key="8">
    <source>
        <dbReference type="ARBA" id="ARBA00039149"/>
    </source>
</evidence>
<protein>
    <recommendedName>
        <fullName evidence="8 10">7-cyano-7-deazaguanine synthase</fullName>
        <ecNumber evidence="8 10">6.3.4.20</ecNumber>
    </recommendedName>
    <alternativeName>
        <fullName evidence="10">7-cyano-7-carbaguanine synthase</fullName>
    </alternativeName>
    <alternativeName>
        <fullName evidence="10">PreQ(0) synthase</fullName>
    </alternativeName>
    <alternativeName>
        <fullName evidence="10">Queuosine biosynthesis protein QueC</fullName>
    </alternativeName>
</protein>
<evidence type="ECO:0000256" key="3">
    <source>
        <dbReference type="ARBA" id="ARBA00022723"/>
    </source>
</evidence>
<evidence type="ECO:0000256" key="1">
    <source>
        <dbReference type="ARBA" id="ARBA00005061"/>
    </source>
</evidence>
<dbReference type="PANTHER" id="PTHR42914:SF1">
    <property type="entry name" value="7-CYANO-7-DEAZAGUANINE SYNTHASE"/>
    <property type="match status" value="1"/>
</dbReference>
<dbReference type="Pfam" id="PF06508">
    <property type="entry name" value="QueC"/>
    <property type="match status" value="1"/>
</dbReference>
<proteinExistence type="inferred from homology"/>
<keyword evidence="10" id="KW-0671">Queuosine biosynthesis</keyword>
<comment type="catalytic activity">
    <reaction evidence="9 10">
        <text>7-carboxy-7-carbaguanine + NH4(+) + 2 ATP = 7-cyano-7-carbaguanine + 2 AMP + 2 diphosphate + 2 H(+)</text>
        <dbReference type="Rhea" id="RHEA:27982"/>
        <dbReference type="ChEBI" id="CHEBI:15378"/>
        <dbReference type="ChEBI" id="CHEBI:28938"/>
        <dbReference type="ChEBI" id="CHEBI:30616"/>
        <dbReference type="ChEBI" id="CHEBI:33019"/>
        <dbReference type="ChEBI" id="CHEBI:45075"/>
        <dbReference type="ChEBI" id="CHEBI:61036"/>
        <dbReference type="ChEBI" id="CHEBI:456215"/>
        <dbReference type="EC" id="6.3.4.20"/>
    </reaction>
</comment>
<evidence type="ECO:0000256" key="10">
    <source>
        <dbReference type="HAMAP-Rule" id="MF_01633"/>
    </source>
</evidence>
<dbReference type="RefSeq" id="WP_093851853.1">
    <property type="nucleotide sequence ID" value="NZ_FOSG01000022.1"/>
</dbReference>
<dbReference type="InterPro" id="IPR014729">
    <property type="entry name" value="Rossmann-like_a/b/a_fold"/>
</dbReference>
<keyword evidence="3 10" id="KW-0479">Metal-binding</keyword>
<reference evidence="12" key="1">
    <citation type="submission" date="2016-10" db="EMBL/GenBank/DDBJ databases">
        <authorList>
            <person name="Varghese N."/>
            <person name="Submissions S."/>
        </authorList>
    </citation>
    <scope>NUCLEOTIDE SEQUENCE [LARGE SCALE GENOMIC DNA]</scope>
    <source>
        <strain evidence="12">PL19</strain>
    </source>
</reference>
<dbReference type="Gene3D" id="3.40.50.620">
    <property type="entry name" value="HUPs"/>
    <property type="match status" value="1"/>
</dbReference>
<dbReference type="GO" id="GO:0008270">
    <property type="term" value="F:zinc ion binding"/>
    <property type="evidence" value="ECO:0007669"/>
    <property type="project" value="UniProtKB-UniRule"/>
</dbReference>
<comment type="function">
    <text evidence="10">Catalyzes the ATP-dependent conversion of 7-carboxy-7-deazaguanine (CDG) to 7-cyano-7-deazaguanine (preQ(0)).</text>
</comment>
<evidence type="ECO:0000256" key="5">
    <source>
        <dbReference type="ARBA" id="ARBA00022833"/>
    </source>
</evidence>
<dbReference type="GO" id="GO:0016879">
    <property type="term" value="F:ligase activity, forming carbon-nitrogen bonds"/>
    <property type="evidence" value="ECO:0007669"/>
    <property type="project" value="UniProtKB-UniRule"/>
</dbReference>
<comment type="similarity">
    <text evidence="7 10">Belongs to the QueC family.</text>
</comment>
<comment type="cofactor">
    <cofactor evidence="10">
        <name>Zn(2+)</name>
        <dbReference type="ChEBI" id="CHEBI:29105"/>
    </cofactor>
    <text evidence="10">Binds 1 zinc ion per subunit.</text>
</comment>
<evidence type="ECO:0000256" key="9">
    <source>
        <dbReference type="ARBA" id="ARBA00047890"/>
    </source>
</evidence>
<dbReference type="UniPathway" id="UPA00391"/>
<feature type="binding site" evidence="10">
    <location>
        <begin position="9"/>
        <end position="19"/>
    </location>
    <ligand>
        <name>ATP</name>
        <dbReference type="ChEBI" id="CHEBI:30616"/>
    </ligand>
</feature>
<evidence type="ECO:0000313" key="11">
    <source>
        <dbReference type="EMBL" id="SFL60533.1"/>
    </source>
</evidence>
<keyword evidence="6 10" id="KW-0067">ATP-binding</keyword>
<keyword evidence="12" id="KW-1185">Reference proteome</keyword>
<dbReference type="NCBIfam" id="TIGR00364">
    <property type="entry name" value="7-cyano-7-deazaguanine synthase QueC"/>
    <property type="match status" value="1"/>
</dbReference>
<feature type="binding site" evidence="10">
    <location>
        <position position="207"/>
    </location>
    <ligand>
        <name>Zn(2+)</name>
        <dbReference type="ChEBI" id="CHEBI:29105"/>
    </ligand>
</feature>
<dbReference type="SUPFAM" id="SSF52402">
    <property type="entry name" value="Adenine nucleotide alpha hydrolases-like"/>
    <property type="match status" value="1"/>
</dbReference>
<dbReference type="InterPro" id="IPR018317">
    <property type="entry name" value="QueC"/>
</dbReference>
<dbReference type="EC" id="6.3.4.20" evidence="8 10"/>
<dbReference type="AlphaFoldDB" id="A0A1I4J2V8"/>
<evidence type="ECO:0000256" key="2">
    <source>
        <dbReference type="ARBA" id="ARBA00022598"/>
    </source>
</evidence>
<dbReference type="CDD" id="cd01995">
    <property type="entry name" value="QueC-like"/>
    <property type="match status" value="1"/>
</dbReference>
<feature type="binding site" evidence="10">
    <location>
        <position position="204"/>
    </location>
    <ligand>
        <name>Zn(2+)</name>
        <dbReference type="ChEBI" id="CHEBI:29105"/>
    </ligand>
</feature>
<gene>
    <name evidence="10" type="primary">queC</name>
    <name evidence="11" type="ORF">SAMN05192584_12280</name>
</gene>
<dbReference type="PANTHER" id="PTHR42914">
    <property type="entry name" value="7-CYANO-7-DEAZAGUANINE SYNTHASE"/>
    <property type="match status" value="1"/>
</dbReference>
<feature type="binding site" evidence="10">
    <location>
        <position position="210"/>
    </location>
    <ligand>
        <name>Zn(2+)</name>
        <dbReference type="ChEBI" id="CHEBI:29105"/>
    </ligand>
</feature>
<dbReference type="HAMAP" id="MF_01633">
    <property type="entry name" value="QueC"/>
    <property type="match status" value="1"/>
</dbReference>
<accession>A0A1I4J2V8</accession>